<feature type="domain" description="Condensation" evidence="1">
    <location>
        <begin position="1"/>
        <end position="181"/>
    </location>
</feature>
<organism evidence="2 3">
    <name type="scientific">Streptomyces polyrhachis</name>
    <dbReference type="NCBI Taxonomy" id="1282885"/>
    <lineage>
        <taxon>Bacteria</taxon>
        <taxon>Bacillati</taxon>
        <taxon>Actinomycetota</taxon>
        <taxon>Actinomycetes</taxon>
        <taxon>Kitasatosporales</taxon>
        <taxon>Streptomycetaceae</taxon>
        <taxon>Streptomyces</taxon>
    </lineage>
</organism>
<feature type="non-terminal residue" evidence="2">
    <location>
        <position position="182"/>
    </location>
</feature>
<dbReference type="PANTHER" id="PTHR45398:SF1">
    <property type="entry name" value="ENZYME, PUTATIVE (JCVI)-RELATED"/>
    <property type="match status" value="1"/>
</dbReference>
<evidence type="ECO:0000259" key="1">
    <source>
        <dbReference type="Pfam" id="PF00668"/>
    </source>
</evidence>
<dbReference type="RefSeq" id="WP_386418941.1">
    <property type="nucleotide sequence ID" value="NZ_JBHSZO010000099.1"/>
</dbReference>
<dbReference type="PANTHER" id="PTHR45398">
    <property type="match status" value="1"/>
</dbReference>
<feature type="non-terminal residue" evidence="2">
    <location>
        <position position="1"/>
    </location>
</feature>
<reference evidence="3" key="1">
    <citation type="journal article" date="2019" name="Int. J. Syst. Evol. Microbiol.">
        <title>The Global Catalogue of Microorganisms (GCM) 10K type strain sequencing project: providing services to taxonomists for standard genome sequencing and annotation.</title>
        <authorList>
            <consortium name="The Broad Institute Genomics Platform"/>
            <consortium name="The Broad Institute Genome Sequencing Center for Infectious Disease"/>
            <person name="Wu L."/>
            <person name="Ma J."/>
        </authorList>
    </citation>
    <scope>NUCLEOTIDE SEQUENCE [LARGE SCALE GENOMIC DNA]</scope>
    <source>
        <strain evidence="3">CGMCC 1.13681</strain>
    </source>
</reference>
<dbReference type="EMBL" id="JBHSZO010000099">
    <property type="protein sequence ID" value="MFC7221532.1"/>
    <property type="molecule type" value="Genomic_DNA"/>
</dbReference>
<evidence type="ECO:0000313" key="3">
    <source>
        <dbReference type="Proteomes" id="UP001596413"/>
    </source>
</evidence>
<dbReference type="InterPro" id="IPR001242">
    <property type="entry name" value="Condensation_dom"/>
</dbReference>
<accession>A0ABW2GRC9</accession>
<name>A0ABW2GRC9_9ACTN</name>
<protein>
    <submittedName>
        <fullName evidence="2">Condensation domain-containing protein</fullName>
    </submittedName>
</protein>
<dbReference type="Gene3D" id="3.30.559.30">
    <property type="entry name" value="Nonribosomal peptide synthetase, condensation domain"/>
    <property type="match status" value="1"/>
</dbReference>
<gene>
    <name evidence="2" type="ORF">ACFQLX_25740</name>
</gene>
<dbReference type="Pfam" id="PF00668">
    <property type="entry name" value="Condensation"/>
    <property type="match status" value="1"/>
</dbReference>
<keyword evidence="3" id="KW-1185">Reference proteome</keyword>
<sequence length="182" mass="19540">VVDVVSWRVLLEDLGVLAGRLRRGEEPVLPAKSSAWQQWAGRLRQEAGSAGTAQEVSYWREQATATRPLPLDGPAGSNTVGGSRVYEAVLGEEETRAVLQDVPAAFGTRVNDVLLTAVACAVGAWTGDGHVRLDVEGHGREELFEDLDVSRTTGWFTTISPVRLPVPSPTALGEGLKEVKEL</sequence>
<evidence type="ECO:0000313" key="2">
    <source>
        <dbReference type="EMBL" id="MFC7221532.1"/>
    </source>
</evidence>
<comment type="caution">
    <text evidence="2">The sequence shown here is derived from an EMBL/GenBank/DDBJ whole genome shotgun (WGS) entry which is preliminary data.</text>
</comment>
<dbReference type="Proteomes" id="UP001596413">
    <property type="component" value="Unassembled WGS sequence"/>
</dbReference>
<proteinExistence type="predicted"/>
<dbReference type="SUPFAM" id="SSF52777">
    <property type="entry name" value="CoA-dependent acyltransferases"/>
    <property type="match status" value="2"/>
</dbReference>